<dbReference type="Proteomes" id="UP000000852">
    <property type="component" value="Chromosome"/>
</dbReference>
<gene>
    <name evidence="1" type="ordered locus">Phep_3938</name>
</gene>
<dbReference type="Gene3D" id="3.40.50.12580">
    <property type="match status" value="1"/>
</dbReference>
<evidence type="ECO:0000313" key="1">
    <source>
        <dbReference type="EMBL" id="ACU06129.1"/>
    </source>
</evidence>
<reference evidence="1 2" key="1">
    <citation type="journal article" date="2009" name="Stand. Genomic Sci.">
        <title>Complete genome sequence of Pedobacter heparinus type strain (HIM 762-3).</title>
        <authorList>
            <person name="Han C."/>
            <person name="Spring S."/>
            <person name="Lapidus A."/>
            <person name="Del Rio T.G."/>
            <person name="Tice H."/>
            <person name="Copeland A."/>
            <person name="Cheng J.F."/>
            <person name="Lucas S."/>
            <person name="Chen F."/>
            <person name="Nolan M."/>
            <person name="Bruce D."/>
            <person name="Goodwin L."/>
            <person name="Pitluck S."/>
            <person name="Ivanova N."/>
            <person name="Mavromatis K."/>
            <person name="Mikhailova N."/>
            <person name="Pati A."/>
            <person name="Chen A."/>
            <person name="Palaniappan K."/>
            <person name="Land M."/>
            <person name="Hauser L."/>
            <person name="Chang Y.J."/>
            <person name="Jeffries C.C."/>
            <person name="Saunders E."/>
            <person name="Chertkov O."/>
            <person name="Brettin T."/>
            <person name="Goker M."/>
            <person name="Rohde M."/>
            <person name="Bristow J."/>
            <person name="Eisen J.A."/>
            <person name="Markowitz V."/>
            <person name="Hugenholtz P."/>
            <person name="Kyrpides N.C."/>
            <person name="Klenk H.P."/>
            <person name="Detter J.C."/>
        </authorList>
    </citation>
    <scope>NUCLEOTIDE SEQUENCE [LARGE SCALE GENOMIC DNA]</scope>
    <source>
        <strain evidence="2">ATCC 13125 / DSM 2366 / CIP 104194 / JCM 7457 / NBRC 12017 / NCIMB 9290 / NRRL B-14731 / HIM 762-3</strain>
    </source>
</reference>
<protein>
    <recommendedName>
        <fullName evidence="3">CDP-glycerol:poly(Glycerophosphate) glycerophosphotransferase</fullName>
    </recommendedName>
</protein>
<organism evidence="1 2">
    <name type="scientific">Pedobacter heparinus (strain ATCC 13125 / DSM 2366 / CIP 104194 / JCM 7457 / NBRC 12017 / NCIMB 9290 / NRRL B-14731 / HIM 762-3)</name>
    <dbReference type="NCBI Taxonomy" id="485917"/>
    <lineage>
        <taxon>Bacteria</taxon>
        <taxon>Pseudomonadati</taxon>
        <taxon>Bacteroidota</taxon>
        <taxon>Sphingobacteriia</taxon>
        <taxon>Sphingobacteriales</taxon>
        <taxon>Sphingobacteriaceae</taxon>
        <taxon>Pedobacter</taxon>
    </lineage>
</organism>
<accession>C6XVQ4</accession>
<dbReference type="eggNOG" id="COG1887">
    <property type="taxonomic scope" value="Bacteria"/>
</dbReference>
<dbReference type="HOGENOM" id="CLU_942854_0_0_10"/>
<dbReference type="EMBL" id="CP001681">
    <property type="protein sequence ID" value="ACU06129.1"/>
    <property type="molecule type" value="Genomic_DNA"/>
</dbReference>
<keyword evidence="2" id="KW-1185">Reference proteome</keyword>
<evidence type="ECO:0008006" key="3">
    <source>
        <dbReference type="Google" id="ProtNLM"/>
    </source>
</evidence>
<dbReference type="SUPFAM" id="SSF53756">
    <property type="entry name" value="UDP-Glycosyltransferase/glycogen phosphorylase"/>
    <property type="match status" value="1"/>
</dbReference>
<dbReference type="AlphaFoldDB" id="C6XVQ4"/>
<name>C6XVQ4_PEDHD</name>
<dbReference type="InterPro" id="IPR043148">
    <property type="entry name" value="TagF_C"/>
</dbReference>
<sequence length="295" mass="33348">MEECEADVLAISDRSAPFYDDFNAKVQIANGSAVAFLKANRPDLVFTGTSYTSDLEQLYISAAKELGILCYSFVDHWTSISKRFLNKEGKMILPNHIWVIDQRAKEMAISENIPTDKLVISGNPYHQWLAKWSPKLSKQDFLKTLEINSDLVGKNIIVYAPDPLSNVNGIDLYGFDEITATEMLIEELFANERVVRKWVILVKPHPNQDIEKLKDIVNRHPDVFLLNFGISANDAIYFADVVVGFFSSFLIEAEIIGKSVVRFIPKNLSNDPLEELNIGVKTDSSKLIQEISKYL</sequence>
<proteinExistence type="predicted"/>
<evidence type="ECO:0000313" key="2">
    <source>
        <dbReference type="Proteomes" id="UP000000852"/>
    </source>
</evidence>
<dbReference type="KEGG" id="phe:Phep_3938"/>
<dbReference type="STRING" id="485917.Phep_3938"/>